<dbReference type="Gene3D" id="2.130.10.10">
    <property type="entry name" value="YVTN repeat-like/Quinoprotein amine dehydrogenase"/>
    <property type="match status" value="2"/>
</dbReference>
<dbReference type="Gene3D" id="2.60.40.10">
    <property type="entry name" value="Immunoglobulins"/>
    <property type="match status" value="1"/>
</dbReference>
<reference evidence="3" key="1">
    <citation type="journal article" date="2021" name="mSystems">
        <title>Bacteria and Archaea Synergistically Convert Glycine Betaine to Biogenic Methane in the Formosa Cold Seep of the South China Sea.</title>
        <authorList>
            <person name="Li L."/>
            <person name="Zhang W."/>
            <person name="Zhang S."/>
            <person name="Song L."/>
            <person name="Sun Q."/>
            <person name="Zhang H."/>
            <person name="Xiang H."/>
            <person name="Dong X."/>
        </authorList>
    </citation>
    <scope>NUCLEOTIDE SEQUENCE</scope>
    <source>
        <strain evidence="3">LLY</strain>
    </source>
</reference>
<protein>
    <submittedName>
        <fullName evidence="3">PQQ-binding-like beta-propeller repeat protein</fullName>
    </submittedName>
</protein>
<dbReference type="InterPro" id="IPR018391">
    <property type="entry name" value="PQQ_b-propeller_rpt"/>
</dbReference>
<dbReference type="InterPro" id="IPR003961">
    <property type="entry name" value="FN3_dom"/>
</dbReference>
<keyword evidence="4" id="KW-1185">Reference proteome</keyword>
<comment type="caution">
    <text evidence="3">The sequence shown here is derived from an EMBL/GenBank/DDBJ whole genome shotgun (WGS) entry which is preliminary data.</text>
</comment>
<proteinExistence type="predicted"/>
<dbReference type="InterPro" id="IPR011047">
    <property type="entry name" value="Quinoprotein_ADH-like_sf"/>
</dbReference>
<dbReference type="InterPro" id="IPR002048">
    <property type="entry name" value="EF_hand_dom"/>
</dbReference>
<dbReference type="SUPFAM" id="SSF51126">
    <property type="entry name" value="Pectin lyase-like"/>
    <property type="match status" value="1"/>
</dbReference>
<dbReference type="PROSITE" id="PS50222">
    <property type="entry name" value="EF_HAND_2"/>
    <property type="match status" value="1"/>
</dbReference>
<dbReference type="PANTHER" id="PTHR34512:SF30">
    <property type="entry name" value="OUTER MEMBRANE PROTEIN ASSEMBLY FACTOR BAMB"/>
    <property type="match status" value="1"/>
</dbReference>
<dbReference type="InterPro" id="IPR036439">
    <property type="entry name" value="Dockerin_dom_sf"/>
</dbReference>
<dbReference type="InterPro" id="IPR013783">
    <property type="entry name" value="Ig-like_fold"/>
</dbReference>
<dbReference type="SUPFAM" id="SSF63446">
    <property type="entry name" value="Type I dockerin domain"/>
    <property type="match status" value="1"/>
</dbReference>
<dbReference type="InterPro" id="IPR015943">
    <property type="entry name" value="WD40/YVTN_repeat-like_dom_sf"/>
</dbReference>
<dbReference type="PROSITE" id="PS00018">
    <property type="entry name" value="EF_HAND_1"/>
    <property type="match status" value="1"/>
</dbReference>
<dbReference type="Gene3D" id="2.40.128.630">
    <property type="match status" value="1"/>
</dbReference>
<sequence length="1415" mass="151773">MLLIPAASASDWDQFQKDKYNNGLTSDKAPITYPVGNGISWENSYTLGGTGSGFDNAPVVIGDMAYVAGDDNKLRALYKTNGTEKWVTPTSGGRILGNMATGNGSIFVPTSDGKIFAIDINTGDVQWSKTESGQMNTPVVYEDHKIYFGSWESKKYYCYHDNGTMCWNRTSTSGDGYYWAGAAIIGDYLVYGDDAGNLTSVYKANGTTKDTLDVSAEFGVTANEIRSSINYVEDLDRIYFTSKGSYIYALGMNPDGTFNTADKAHANIGYSTSTPAVYNGKVYVGSSGYLTCLYANDLTIDWRFSVDGQIQSSPVISTAYDDGDGEIYIYFTDNWGGIGVYCLNETGIEQWSWGESGKTQYTLAGVAISDGWIFFGTDDDYMFGFATVESLRKPIMLNPGDSLQEAIYGAENGDTIMMAPGTYVTSFAAGDSDLYINKSGLTFMADGGEVIISPDPADSSARIRAGREGPTDNTGCDASGITFKGITFGDYYKLADEPSILKPNVCLSDMMFEDCTFISDTNYCLYDNSSVLNCVFAADAGIEVYGNNTLFEGNTGNEGSVWGAVADNQGLIIRNNIISSFGVSIDSEALIEDNVFVDNTNLVCSNTATIIRNNEITNNNNPVSMLNGQVYQNTFTGINAMTGFQLQAGGSYYQNNFIDCSNVQMYSATYNATTPVTYSYGGASYTGYLGNYYSDYAGSDADGDGIGDDAVIDSSNGGTDSYPLMGPWDAATDTIKAAPEAPALGYTVVDKCVYLNWDTPASDEAITSFNVYRATSSGAETLYETVSADTTVFTDHDVTNGQTYYYQVCAVSSVGEGDLSTEITGSPVAEVVSDSWEHFMGDLQHTGYSTSPGPKTNNVLWETANIDAEDGASIAIADDLGLMFVISDGKDSPWASVGYNNLSAISLEDGSVAWDVTFGDGDHGNYNSMDSWATPAYNNGVVFTAGDGARYANNGTLKWGPLPMDTNGGPLVVEGKVIVGNWDGEQYFCFDEETGAELWNISVNGNAQGTPAYNNGHLFLTSYDEVNCVDMDGNVVWTRAIDQTICGSASVQYGNVYITIYDMGYTSDQYVYALDESTGNVVWQATMSDQMMTGTDCTPAVAYGYVYVTAGMDMIDQNTYCFDAFTGETVWVSSEAGSWFTSPVVSDGVVYAGAESFFTGAGGMGSFTRTVALDAFDGSLIWESDVGGSTPALHDGILYTVGFQKVYAFGPGLSLVPEDASVIEGQVTQIQIMASEFPEGLSGYNLTVVIDDPTVAEIVDIEYPAWATMVENSSMPGTSIYLKALDGESNVEAGAKDVLLATLTVSGKEFGSTGLSLTVEGLDDDSGTAIDALPSTGTIEVTMTPLPGKTVSPQDLDGDGLYEDLNGDDAFGFVDVEVFFSNKEWINANLPVECYDFNGNGRIDFDDIVYLFEMV</sequence>
<gene>
    <name evidence="3" type="ORF">KDK67_12580</name>
</gene>
<dbReference type="CDD" id="cd00063">
    <property type="entry name" value="FN3"/>
    <property type="match status" value="1"/>
</dbReference>
<dbReference type="InterPro" id="IPR011050">
    <property type="entry name" value="Pectin_lyase_fold/virulence"/>
</dbReference>
<dbReference type="EMBL" id="JAGSOI010000075">
    <property type="protein sequence ID" value="MCM1987800.1"/>
    <property type="molecule type" value="Genomic_DNA"/>
</dbReference>
<dbReference type="InterPro" id="IPR018247">
    <property type="entry name" value="EF_Hand_1_Ca_BS"/>
</dbReference>
<evidence type="ECO:0000313" key="4">
    <source>
        <dbReference type="Proteomes" id="UP001056766"/>
    </source>
</evidence>
<dbReference type="PROSITE" id="PS50853">
    <property type="entry name" value="FN3"/>
    <property type="match status" value="1"/>
</dbReference>
<dbReference type="InterPro" id="IPR036116">
    <property type="entry name" value="FN3_sf"/>
</dbReference>
<dbReference type="PANTHER" id="PTHR34512">
    <property type="entry name" value="CELL SURFACE PROTEIN"/>
    <property type="match status" value="1"/>
</dbReference>
<feature type="domain" description="Fibronectin type-III" evidence="2">
    <location>
        <begin position="738"/>
        <end position="831"/>
    </location>
</feature>
<organism evidence="3 4">
    <name type="scientific">Methanococcoides seepicolus</name>
    <dbReference type="NCBI Taxonomy" id="2828780"/>
    <lineage>
        <taxon>Archaea</taxon>
        <taxon>Methanobacteriati</taxon>
        <taxon>Methanobacteriota</taxon>
        <taxon>Stenosarchaea group</taxon>
        <taxon>Methanomicrobia</taxon>
        <taxon>Methanosarcinales</taxon>
        <taxon>Methanosarcinaceae</taxon>
        <taxon>Methanococcoides</taxon>
    </lineage>
</organism>
<dbReference type="SUPFAM" id="SSF50998">
    <property type="entry name" value="Quinoprotein alcohol dehydrogenase-like"/>
    <property type="match status" value="3"/>
</dbReference>
<evidence type="ECO:0000313" key="3">
    <source>
        <dbReference type="EMBL" id="MCM1987800.1"/>
    </source>
</evidence>
<evidence type="ECO:0000259" key="2">
    <source>
        <dbReference type="PROSITE" id="PS50853"/>
    </source>
</evidence>
<accession>A0A9E4ZHW4</accession>
<dbReference type="Pfam" id="PF13360">
    <property type="entry name" value="PQQ_2"/>
    <property type="match status" value="2"/>
</dbReference>
<dbReference type="Gene3D" id="2.40.10.480">
    <property type="match status" value="1"/>
</dbReference>
<name>A0A9E4ZHW4_9EURY</name>
<dbReference type="InterPro" id="IPR002372">
    <property type="entry name" value="PQQ_rpt_dom"/>
</dbReference>
<evidence type="ECO:0000259" key="1">
    <source>
        <dbReference type="PROSITE" id="PS50222"/>
    </source>
</evidence>
<dbReference type="GO" id="GO:0000272">
    <property type="term" value="P:polysaccharide catabolic process"/>
    <property type="evidence" value="ECO:0007669"/>
    <property type="project" value="InterPro"/>
</dbReference>
<dbReference type="Proteomes" id="UP001056766">
    <property type="component" value="Unassembled WGS sequence"/>
</dbReference>
<feature type="domain" description="EF-hand" evidence="1">
    <location>
        <begin position="1395"/>
        <end position="1415"/>
    </location>
</feature>
<reference evidence="3" key="2">
    <citation type="submission" date="2021-04" db="EMBL/GenBank/DDBJ databases">
        <authorList>
            <person name="Dong X."/>
        </authorList>
    </citation>
    <scope>NUCLEOTIDE SEQUENCE</scope>
    <source>
        <strain evidence="3">LLY</strain>
    </source>
</reference>
<dbReference type="GO" id="GO:0005509">
    <property type="term" value="F:calcium ion binding"/>
    <property type="evidence" value="ECO:0007669"/>
    <property type="project" value="InterPro"/>
</dbReference>
<dbReference type="SUPFAM" id="SSF49265">
    <property type="entry name" value="Fibronectin type III"/>
    <property type="match status" value="1"/>
</dbReference>
<dbReference type="SMART" id="SM00564">
    <property type="entry name" value="PQQ"/>
    <property type="match status" value="7"/>
</dbReference>